<dbReference type="EMBL" id="JWTA01000009">
    <property type="protein sequence ID" value="KIC62564.1"/>
    <property type="molecule type" value="Genomic_DNA"/>
</dbReference>
<keyword evidence="2" id="KW-0378">Hydrolase</keyword>
<feature type="domain" description="AB hydrolase-1" evidence="1">
    <location>
        <begin position="9"/>
        <end position="248"/>
    </location>
</feature>
<evidence type="ECO:0000259" key="1">
    <source>
        <dbReference type="Pfam" id="PF12697"/>
    </source>
</evidence>
<dbReference type="STRING" id="363331.RM51_11915"/>
<dbReference type="SUPFAM" id="SSF53474">
    <property type="entry name" value="alpha/beta-Hydrolases"/>
    <property type="match status" value="1"/>
</dbReference>
<keyword evidence="3" id="KW-1185">Reference proteome</keyword>
<sequence>MKVMKTKTIVLIHGLFVNNTSWKEWKTYFEGQGYTVHTPANPGHQGDPKELKKNFPADLKDVGFDDVVNHLSRFIDTLPEKPIIIGHSFGGLMVQKLIDMGKAVAGVSIDGAPPKNVMAPFSTVKIVWPVVNFFKGNTVFMGSKEWYHKAFFNNYSKEESDKLYETVAAPESRKLARDPLFKSSAKLDLNKPHEPLLFIAGESDHIFPADFSKKIAGAYKDKNSIVDFKAFPGRSHFIAGEKNWEEVAGYVLNWLGKVN</sequence>
<dbReference type="GO" id="GO:0016787">
    <property type="term" value="F:hydrolase activity"/>
    <property type="evidence" value="ECO:0007669"/>
    <property type="project" value="UniProtKB-KW"/>
</dbReference>
<dbReference type="PANTHER" id="PTHR43194:SF2">
    <property type="entry name" value="PEROXISOMAL MEMBRANE PROTEIN LPX1"/>
    <property type="match status" value="1"/>
</dbReference>
<dbReference type="InterPro" id="IPR000073">
    <property type="entry name" value="AB_hydrolase_1"/>
</dbReference>
<accession>A0A0B4CMQ2</accession>
<reference evidence="2 3" key="1">
    <citation type="submission" date="2014-12" db="EMBL/GenBank/DDBJ databases">
        <title>Genome sequencing of Chryseobacterium taiwanense TPW19.</title>
        <authorList>
            <person name="Tan P.W."/>
            <person name="Chan K.-G."/>
        </authorList>
    </citation>
    <scope>NUCLEOTIDE SEQUENCE [LARGE SCALE GENOMIC DNA]</scope>
    <source>
        <strain evidence="2 3">TPW19</strain>
    </source>
</reference>
<protein>
    <submittedName>
        <fullName evidence="2">Alpha/beta hydrolase</fullName>
    </submittedName>
</protein>
<dbReference type="Pfam" id="PF12697">
    <property type="entry name" value="Abhydrolase_6"/>
    <property type="match status" value="1"/>
</dbReference>
<comment type="caution">
    <text evidence="2">The sequence shown here is derived from an EMBL/GenBank/DDBJ whole genome shotgun (WGS) entry which is preliminary data.</text>
</comment>
<organism evidence="2 3">
    <name type="scientific">Chryseobacterium taiwanense</name>
    <dbReference type="NCBI Taxonomy" id="363331"/>
    <lineage>
        <taxon>Bacteria</taxon>
        <taxon>Pseudomonadati</taxon>
        <taxon>Bacteroidota</taxon>
        <taxon>Flavobacteriia</taxon>
        <taxon>Flavobacteriales</taxon>
        <taxon>Weeksellaceae</taxon>
        <taxon>Chryseobacterium group</taxon>
        <taxon>Chryseobacterium</taxon>
    </lineage>
</organism>
<dbReference type="PANTHER" id="PTHR43194">
    <property type="entry name" value="HYDROLASE ALPHA/BETA FOLD FAMILY"/>
    <property type="match status" value="1"/>
</dbReference>
<dbReference type="InterPro" id="IPR029058">
    <property type="entry name" value="AB_hydrolase_fold"/>
</dbReference>
<dbReference type="AlphaFoldDB" id="A0A0B4CMQ2"/>
<evidence type="ECO:0000313" key="3">
    <source>
        <dbReference type="Proteomes" id="UP000031167"/>
    </source>
</evidence>
<dbReference type="Gene3D" id="3.40.50.1820">
    <property type="entry name" value="alpha/beta hydrolase"/>
    <property type="match status" value="1"/>
</dbReference>
<proteinExistence type="predicted"/>
<dbReference type="InterPro" id="IPR050228">
    <property type="entry name" value="Carboxylesterase_BioH"/>
</dbReference>
<name>A0A0B4CMQ2_9FLAO</name>
<dbReference type="Proteomes" id="UP000031167">
    <property type="component" value="Unassembled WGS sequence"/>
</dbReference>
<evidence type="ECO:0000313" key="2">
    <source>
        <dbReference type="EMBL" id="KIC62564.1"/>
    </source>
</evidence>
<gene>
    <name evidence="2" type="ORF">RM51_11915</name>
</gene>